<dbReference type="InterPro" id="IPR042095">
    <property type="entry name" value="SUMF_sf"/>
</dbReference>
<proteinExistence type="predicted"/>
<dbReference type="RefSeq" id="WP_274511926.1">
    <property type="nucleotide sequence ID" value="NZ_CP082270.1"/>
</dbReference>
<dbReference type="Gene3D" id="3.90.1580.10">
    <property type="entry name" value="paralog of FGE (formylglycine-generating enzyme)"/>
    <property type="match status" value="1"/>
</dbReference>
<dbReference type="PANTHER" id="PTHR23150">
    <property type="entry name" value="SULFATASE MODIFYING FACTOR 1, 2"/>
    <property type="match status" value="1"/>
</dbReference>
<evidence type="ECO:0000313" key="2">
    <source>
        <dbReference type="EMBL" id="WDM64131.1"/>
    </source>
</evidence>
<sequence length="332" mass="37073">MPPLRPVLLKSLVPTALLLTACQGSTVRTPQKHSPELTARIEALSQKTKKDLVEVEGGTFIMGDFGPIDPRAKMPYSGERDDDALREVTLSSYAIGAKKITYADFDVYTDATGQPRTAQYPMDLEYRNLPDDLPVGVSWEAAQQYCGWVGELIGRKMELPTEAQWEYAARTRGEFVIWPTDDGSVDDGRNVGDYRTVTRYASKHGYMSGPTPIGQYPPTPLGLYDMIDHGYEWVFDWYQDTYDGLDVRDPRGPAHGKEKVLRSHGNRGGDSLFIVSMTFTRFKRNPDPGPNPLLDDEDKHLFNPNSSTRFRCAATAPLRPMESAASRSLTPS</sequence>
<accession>A0ABY7Y2D3</accession>
<organism evidence="2 3">
    <name type="scientific">Stenotrophomonas forensis</name>
    <dbReference type="NCBI Taxonomy" id="2871169"/>
    <lineage>
        <taxon>Bacteria</taxon>
        <taxon>Pseudomonadati</taxon>
        <taxon>Pseudomonadota</taxon>
        <taxon>Gammaproteobacteria</taxon>
        <taxon>Lysobacterales</taxon>
        <taxon>Lysobacteraceae</taxon>
        <taxon>Stenotrophomonas</taxon>
        <taxon>Stenotrophomonas maltophilia group</taxon>
    </lineage>
</organism>
<dbReference type="Pfam" id="PF03781">
    <property type="entry name" value="FGE-sulfatase"/>
    <property type="match status" value="1"/>
</dbReference>
<dbReference type="SUPFAM" id="SSF56436">
    <property type="entry name" value="C-type lectin-like"/>
    <property type="match status" value="1"/>
</dbReference>
<gene>
    <name evidence="2" type="ORF">K5L94_02185</name>
</gene>
<feature type="domain" description="Sulfatase-modifying factor enzyme-like" evidence="1">
    <location>
        <begin position="50"/>
        <end position="259"/>
    </location>
</feature>
<dbReference type="InterPro" id="IPR005532">
    <property type="entry name" value="SUMF_dom"/>
</dbReference>
<keyword evidence="3" id="KW-1185">Reference proteome</keyword>
<dbReference type="InterPro" id="IPR016187">
    <property type="entry name" value="CTDL_fold"/>
</dbReference>
<protein>
    <submittedName>
        <fullName evidence="2">Formylglycine-generating enzyme family protein</fullName>
    </submittedName>
</protein>
<evidence type="ECO:0000313" key="3">
    <source>
        <dbReference type="Proteomes" id="UP001216828"/>
    </source>
</evidence>
<dbReference type="InterPro" id="IPR051043">
    <property type="entry name" value="Sulfatase_Mod_Factor_Kinase"/>
</dbReference>
<reference evidence="2 3" key="1">
    <citation type="submission" date="2021-08" db="EMBL/GenBank/DDBJ databases">
        <title>Stenotrophomonas forensis sp. nov., isolated from contaminated viral transport media.</title>
        <authorList>
            <person name="Nguyen S.V."/>
            <person name="Edwards D."/>
            <person name="Scott S."/>
            <person name="Doss J."/>
            <person name="Merid S."/>
            <person name="Zelaya E."/>
            <person name="Maza C."/>
            <person name="Mann M."/>
            <person name="Hamilton B."/>
            <person name="Blackwell R."/>
            <person name="Tran A."/>
            <person name="Hauser J."/>
        </authorList>
    </citation>
    <scope>NUCLEOTIDE SEQUENCE [LARGE SCALE GENOMIC DNA]</scope>
    <source>
        <strain evidence="2 3">DFS-20110405</strain>
    </source>
</reference>
<dbReference type="Proteomes" id="UP001216828">
    <property type="component" value="Chromosome"/>
</dbReference>
<name>A0ABY7Y2D3_9GAMM</name>
<dbReference type="PROSITE" id="PS51257">
    <property type="entry name" value="PROKAR_LIPOPROTEIN"/>
    <property type="match status" value="1"/>
</dbReference>
<dbReference type="EMBL" id="CP082270">
    <property type="protein sequence ID" value="WDM64131.1"/>
    <property type="molecule type" value="Genomic_DNA"/>
</dbReference>
<dbReference type="PANTHER" id="PTHR23150:SF19">
    <property type="entry name" value="FORMYLGLYCINE-GENERATING ENZYME"/>
    <property type="match status" value="1"/>
</dbReference>
<evidence type="ECO:0000259" key="1">
    <source>
        <dbReference type="Pfam" id="PF03781"/>
    </source>
</evidence>